<evidence type="ECO:0000256" key="1">
    <source>
        <dbReference type="SAM" id="Phobius"/>
    </source>
</evidence>
<feature type="transmembrane region" description="Helical" evidence="1">
    <location>
        <begin position="50"/>
        <end position="72"/>
    </location>
</feature>
<proteinExistence type="predicted"/>
<sequence length="85" mass="9618">MQLIRNAFQAQIVHSWLNKSDGGRGRAFEKVGRARPRADLIGKQVGFVQIDVYVCIVFTFVTVTVLVSFLLVRMLALVQLAEQFH</sequence>
<dbReference type="EMBL" id="REGN01000817">
    <property type="protein sequence ID" value="RNA38816.1"/>
    <property type="molecule type" value="Genomic_DNA"/>
</dbReference>
<dbReference type="AlphaFoldDB" id="A0A3M7SSU2"/>
<reference evidence="2 3" key="1">
    <citation type="journal article" date="2018" name="Sci. Rep.">
        <title>Genomic signatures of local adaptation to the degree of environmental predictability in rotifers.</title>
        <authorList>
            <person name="Franch-Gras L."/>
            <person name="Hahn C."/>
            <person name="Garcia-Roger E.M."/>
            <person name="Carmona M.J."/>
            <person name="Serra M."/>
            <person name="Gomez A."/>
        </authorList>
    </citation>
    <scope>NUCLEOTIDE SEQUENCE [LARGE SCALE GENOMIC DNA]</scope>
    <source>
        <strain evidence="2">HYR1</strain>
    </source>
</reference>
<organism evidence="2 3">
    <name type="scientific">Brachionus plicatilis</name>
    <name type="common">Marine rotifer</name>
    <name type="synonym">Brachionus muelleri</name>
    <dbReference type="NCBI Taxonomy" id="10195"/>
    <lineage>
        <taxon>Eukaryota</taxon>
        <taxon>Metazoa</taxon>
        <taxon>Spiralia</taxon>
        <taxon>Gnathifera</taxon>
        <taxon>Rotifera</taxon>
        <taxon>Eurotatoria</taxon>
        <taxon>Monogononta</taxon>
        <taxon>Pseudotrocha</taxon>
        <taxon>Ploima</taxon>
        <taxon>Brachionidae</taxon>
        <taxon>Brachionus</taxon>
    </lineage>
</organism>
<protein>
    <submittedName>
        <fullName evidence="2">Uncharacterized protein</fullName>
    </submittedName>
</protein>
<keyword evidence="3" id="KW-1185">Reference proteome</keyword>
<keyword evidence="1" id="KW-0812">Transmembrane</keyword>
<gene>
    <name evidence="2" type="ORF">BpHYR1_023224</name>
</gene>
<evidence type="ECO:0000313" key="3">
    <source>
        <dbReference type="Proteomes" id="UP000276133"/>
    </source>
</evidence>
<evidence type="ECO:0000313" key="2">
    <source>
        <dbReference type="EMBL" id="RNA38816.1"/>
    </source>
</evidence>
<keyword evidence="1" id="KW-0472">Membrane</keyword>
<accession>A0A3M7SSU2</accession>
<name>A0A3M7SSU2_BRAPC</name>
<dbReference type="Proteomes" id="UP000276133">
    <property type="component" value="Unassembled WGS sequence"/>
</dbReference>
<comment type="caution">
    <text evidence="2">The sequence shown here is derived from an EMBL/GenBank/DDBJ whole genome shotgun (WGS) entry which is preliminary data.</text>
</comment>
<keyword evidence="1" id="KW-1133">Transmembrane helix</keyword>